<reference evidence="5 7" key="1">
    <citation type="journal article" date="2011" name="Science">
        <title>Comparative functional genomics of the fission yeasts.</title>
        <authorList>
            <person name="Rhind N."/>
            <person name="Chen Z."/>
            <person name="Yassour M."/>
            <person name="Thompson D.A."/>
            <person name="Haas B.J."/>
            <person name="Habib N."/>
            <person name="Wapinski I."/>
            <person name="Roy S."/>
            <person name="Lin M.F."/>
            <person name="Heiman D.I."/>
            <person name="Young S.K."/>
            <person name="Furuya K."/>
            <person name="Guo Y."/>
            <person name="Pidoux A."/>
            <person name="Chen H.M."/>
            <person name="Robbertse B."/>
            <person name="Goldberg J.M."/>
            <person name="Aoki K."/>
            <person name="Bayne E.H."/>
            <person name="Berlin A.M."/>
            <person name="Desjardins C.A."/>
            <person name="Dobbs E."/>
            <person name="Dukaj L."/>
            <person name="Fan L."/>
            <person name="FitzGerald M.G."/>
            <person name="French C."/>
            <person name="Gujja S."/>
            <person name="Hansen K."/>
            <person name="Keifenheim D."/>
            <person name="Levin J.Z."/>
            <person name="Mosher R.A."/>
            <person name="Mueller C.A."/>
            <person name="Pfiffner J."/>
            <person name="Priest M."/>
            <person name="Russ C."/>
            <person name="Smialowska A."/>
            <person name="Swoboda P."/>
            <person name="Sykes S.M."/>
            <person name="Vaughn M."/>
            <person name="Vengrova S."/>
            <person name="Yoder R."/>
            <person name="Zeng Q."/>
            <person name="Allshire R."/>
            <person name="Baulcombe D."/>
            <person name="Birren B.W."/>
            <person name="Brown W."/>
            <person name="Ekwall K."/>
            <person name="Kellis M."/>
            <person name="Leatherwood J."/>
            <person name="Levin H."/>
            <person name="Margalit H."/>
            <person name="Martienssen R."/>
            <person name="Nieduszynski C.A."/>
            <person name="Spatafora J.W."/>
            <person name="Friedman N."/>
            <person name="Dalgaard J.Z."/>
            <person name="Baumann P."/>
            <person name="Niki H."/>
            <person name="Regev A."/>
            <person name="Nusbaum C."/>
        </authorList>
    </citation>
    <scope>NUCLEOTIDE SEQUENCE [LARGE SCALE GENOMIC DNA]</scope>
    <source>
        <strain evidence="7">yFS275 / FY16936</strain>
    </source>
</reference>
<dbReference type="Proteomes" id="UP000001744">
    <property type="component" value="Unassembled WGS sequence"/>
</dbReference>
<name>B6K141_SCHJY</name>
<dbReference type="GO" id="GO:0005773">
    <property type="term" value="C:vacuole"/>
    <property type="evidence" value="ECO:0007669"/>
    <property type="project" value="EnsemblFungi"/>
</dbReference>
<keyword evidence="2" id="KW-0597">Phosphoprotein</keyword>
<dbReference type="GeneID" id="7049426"/>
<dbReference type="GO" id="GO:0005829">
    <property type="term" value="C:cytosol"/>
    <property type="evidence" value="ECO:0007669"/>
    <property type="project" value="EnsemblFungi"/>
</dbReference>
<feature type="compositionally biased region" description="Low complexity" evidence="3">
    <location>
        <begin position="589"/>
        <end position="603"/>
    </location>
</feature>
<dbReference type="GO" id="GO:0019915">
    <property type="term" value="P:lipid storage"/>
    <property type="evidence" value="ECO:0000315"/>
    <property type="project" value="JaponicusDB"/>
</dbReference>
<dbReference type="STRING" id="402676.B6K141"/>
<comment type="similarity">
    <text evidence="1">Belongs to the lipin family.</text>
</comment>
<dbReference type="Pfam" id="PF04571">
    <property type="entry name" value="Lipin_N"/>
    <property type="match status" value="1"/>
</dbReference>
<dbReference type="GO" id="GO:0006276">
    <property type="term" value="P:plasmid maintenance"/>
    <property type="evidence" value="ECO:0007669"/>
    <property type="project" value="EnsemblFungi"/>
</dbReference>
<dbReference type="PANTHER" id="PTHR12181">
    <property type="entry name" value="LIPIN"/>
    <property type="match status" value="1"/>
</dbReference>
<feature type="region of interest" description="Disordered" evidence="3">
    <location>
        <begin position="254"/>
        <end position="293"/>
    </location>
</feature>
<evidence type="ECO:0000256" key="1">
    <source>
        <dbReference type="ARBA" id="ARBA00005476"/>
    </source>
</evidence>
<dbReference type="InterPro" id="IPR026058">
    <property type="entry name" value="LIPIN"/>
</dbReference>
<gene>
    <name evidence="6" type="primary">ned1</name>
    <name evidence="5" type="ORF">SJAG_02763</name>
</gene>
<dbReference type="GO" id="GO:0031965">
    <property type="term" value="C:nuclear membrane"/>
    <property type="evidence" value="ECO:0007669"/>
    <property type="project" value="EnsemblFungi"/>
</dbReference>
<evidence type="ECO:0000313" key="6">
    <source>
        <dbReference type="JaponicusDB" id="SJAG_02763"/>
    </source>
</evidence>
<evidence type="ECO:0000256" key="2">
    <source>
        <dbReference type="ARBA" id="ARBA00022553"/>
    </source>
</evidence>
<feature type="compositionally biased region" description="Low complexity" evidence="3">
    <location>
        <begin position="148"/>
        <end position="161"/>
    </location>
</feature>
<feature type="compositionally biased region" description="Low complexity" evidence="3">
    <location>
        <begin position="254"/>
        <end position="268"/>
    </location>
</feature>
<dbReference type="InterPro" id="IPR031315">
    <property type="entry name" value="LNS2/PITP"/>
</dbReference>
<dbReference type="GO" id="GO:0009062">
    <property type="term" value="P:fatty acid catabolic process"/>
    <property type="evidence" value="ECO:0000318"/>
    <property type="project" value="GO_Central"/>
</dbReference>
<feature type="domain" description="LNS2/PITP" evidence="4">
    <location>
        <begin position="368"/>
        <end position="526"/>
    </location>
</feature>
<dbReference type="InterPro" id="IPR057124">
    <property type="entry name" value="Ned1-like_M"/>
</dbReference>
<dbReference type="GO" id="GO:0008654">
    <property type="term" value="P:phospholipid biosynthetic process"/>
    <property type="evidence" value="ECO:0007669"/>
    <property type="project" value="EnsemblFungi"/>
</dbReference>
<proteinExistence type="inferred from homology"/>
<evidence type="ECO:0000313" key="7">
    <source>
        <dbReference type="Proteomes" id="UP000001744"/>
    </source>
</evidence>
<dbReference type="InterPro" id="IPR007651">
    <property type="entry name" value="Lipin_N"/>
</dbReference>
<dbReference type="GO" id="GO:0042144">
    <property type="term" value="P:vacuole fusion, non-autophagic"/>
    <property type="evidence" value="ECO:0007669"/>
    <property type="project" value="EnsemblFungi"/>
</dbReference>
<dbReference type="InterPro" id="IPR023214">
    <property type="entry name" value="HAD_sf"/>
</dbReference>
<keyword evidence="7" id="KW-1185">Reference proteome</keyword>
<dbReference type="Gene3D" id="3.40.50.1000">
    <property type="entry name" value="HAD superfamily/HAD-like"/>
    <property type="match status" value="1"/>
</dbReference>
<protein>
    <submittedName>
        <fullName evidence="5">Lipin Ned1</fullName>
    </submittedName>
</protein>
<feature type="region of interest" description="Disordered" evidence="3">
    <location>
        <begin position="572"/>
        <end position="647"/>
    </location>
</feature>
<dbReference type="RefSeq" id="XP_002173955.1">
    <property type="nucleotide sequence ID" value="XM_002173919.1"/>
</dbReference>
<dbReference type="GO" id="GO:0034389">
    <property type="term" value="P:lipid droplet organization"/>
    <property type="evidence" value="ECO:0007669"/>
    <property type="project" value="EnsemblFungi"/>
</dbReference>
<organism evidence="5 7">
    <name type="scientific">Schizosaccharomyces japonicus (strain yFS275 / FY16936)</name>
    <name type="common">Fission yeast</name>
    <dbReference type="NCBI Taxonomy" id="402676"/>
    <lineage>
        <taxon>Eukaryota</taxon>
        <taxon>Fungi</taxon>
        <taxon>Dikarya</taxon>
        <taxon>Ascomycota</taxon>
        <taxon>Taphrinomycotina</taxon>
        <taxon>Schizosaccharomycetes</taxon>
        <taxon>Schizosaccharomycetales</taxon>
        <taxon>Schizosaccharomycetaceae</taxon>
        <taxon>Schizosaccharomyces</taxon>
    </lineage>
</organism>
<dbReference type="SUPFAM" id="SSF56784">
    <property type="entry name" value="HAD-like"/>
    <property type="match status" value="1"/>
</dbReference>
<dbReference type="GO" id="GO:0006651">
    <property type="term" value="P:diacylglycerol biosynthetic process"/>
    <property type="evidence" value="ECO:0007669"/>
    <property type="project" value="EnsemblFungi"/>
</dbReference>
<dbReference type="SMART" id="SM00775">
    <property type="entry name" value="LNS2"/>
    <property type="match status" value="1"/>
</dbReference>
<dbReference type="VEuPathDB" id="FungiDB:SJAG_02763"/>
<dbReference type="EMBL" id="KE651166">
    <property type="protein sequence ID" value="EEB07662.1"/>
    <property type="molecule type" value="Genomic_DNA"/>
</dbReference>
<evidence type="ECO:0000256" key="3">
    <source>
        <dbReference type="SAM" id="MobiDB-lite"/>
    </source>
</evidence>
<dbReference type="GO" id="GO:0019432">
    <property type="term" value="P:triglyceride biosynthetic process"/>
    <property type="evidence" value="ECO:0000318"/>
    <property type="project" value="GO_Central"/>
</dbReference>
<dbReference type="GO" id="GO:0008195">
    <property type="term" value="F:phosphatidate phosphatase activity"/>
    <property type="evidence" value="ECO:0000318"/>
    <property type="project" value="GO_Central"/>
</dbReference>
<evidence type="ECO:0000313" key="5">
    <source>
        <dbReference type="EMBL" id="EEB07662.1"/>
    </source>
</evidence>
<dbReference type="InterPro" id="IPR013209">
    <property type="entry name" value="LNS2"/>
</dbReference>
<sequence length="647" mass="72072">MQYVGRAFGSVSKTWNSINPATLTGAIDVIVVEQQDGSLACSPFHVRFGKFSLLRPSDKKVEFRVNNELTDFNMKLGDGGEAFFVFATENDVPQELQTSPLGSPSHSPSGSPKIQRPRSASNAATEGPMSQNWLRHARYSSDPGSCEPSTPTKSGSGSTTPTHEKRVMPKPELLQKAIELGKRLSGKELPAHVTDNGDIVMDMTGYKASELNRNIADFARETFKDEFPEIEKLIAEDEKGNLWFYASEEAKKSASPGITSSPITSTLPVATDDESESPNVSAPASPKSDSALMREDHLERMQSIREELTRSPSPSKQSYYYVKTLRLTSEQLSSLKLRPGKNDMSFTVNNGKSVCLANLYFWRYEDPVVISDIDGTITKSDALGHMFTFIGKDWTHPGVAKLYSDIVSNGYKIMYLTSRSIGQADSTRHYLWNIEQDGYTMPHGPVILSPDRTIAALHREVILRKPEIFKMACLRDLCGLFDVPPPKSPFYAGFGNRITDAISYNHVGVPPTRIFTINSAGEVHMELLQRSGYRSSYIYMNDLVDYFFPPVEVSVEPEVNTFTDVTYWRTPLPELSDDEDEPKSKKNTPKSQTKTSKKQGSPKPEQDLASNNDLEKEEDSENDMSAILARAMDLRDPEDNEMNDEAT</sequence>
<dbReference type="OrthoDB" id="4567at2759"/>
<feature type="compositionally biased region" description="Acidic residues" evidence="3">
    <location>
        <begin position="638"/>
        <end position="647"/>
    </location>
</feature>
<dbReference type="JaponicusDB" id="SJAG_02763">
    <property type="gene designation" value="ned1"/>
</dbReference>
<dbReference type="InterPro" id="IPR036412">
    <property type="entry name" value="HAD-like_sf"/>
</dbReference>
<dbReference type="Pfam" id="PF24565">
    <property type="entry name" value="Ned1_M"/>
    <property type="match status" value="1"/>
</dbReference>
<dbReference type="GO" id="GO:0005634">
    <property type="term" value="C:nucleus"/>
    <property type="evidence" value="ECO:0000318"/>
    <property type="project" value="GO_Central"/>
</dbReference>
<dbReference type="GO" id="GO:0071763">
    <property type="term" value="P:nuclear membrane organization"/>
    <property type="evidence" value="ECO:0000315"/>
    <property type="project" value="JaponicusDB"/>
</dbReference>
<dbReference type="PANTHER" id="PTHR12181:SF12">
    <property type="entry name" value="PHOSPHATIDATE PHOSPHATASE"/>
    <property type="match status" value="1"/>
</dbReference>
<dbReference type="GO" id="GO:0009060">
    <property type="term" value="P:aerobic respiration"/>
    <property type="evidence" value="ECO:0007669"/>
    <property type="project" value="EnsemblFungi"/>
</dbReference>
<dbReference type="OMA" id="QDYSMKL"/>
<dbReference type="AlphaFoldDB" id="B6K141"/>
<dbReference type="eggNOG" id="KOG2116">
    <property type="taxonomic scope" value="Eukaryota"/>
</dbReference>
<dbReference type="GO" id="GO:0005811">
    <property type="term" value="C:lipid droplet"/>
    <property type="evidence" value="ECO:0007669"/>
    <property type="project" value="EnsemblFungi"/>
</dbReference>
<feature type="compositionally biased region" description="Low complexity" evidence="3">
    <location>
        <begin position="99"/>
        <end position="112"/>
    </location>
</feature>
<dbReference type="FunFam" id="3.40.50.1000:FF:000063">
    <property type="entry name" value="Nuclear elongation and deformation protein"/>
    <property type="match status" value="1"/>
</dbReference>
<accession>B6K141</accession>
<dbReference type="HOGENOM" id="CLU_002546_3_0_1"/>
<evidence type="ECO:0000259" key="4">
    <source>
        <dbReference type="SMART" id="SM00775"/>
    </source>
</evidence>
<dbReference type="GO" id="GO:0090158">
    <property type="term" value="P:endoplasmic reticulum membrane organization"/>
    <property type="evidence" value="ECO:0000315"/>
    <property type="project" value="JaponicusDB"/>
</dbReference>
<dbReference type="GO" id="GO:0000976">
    <property type="term" value="F:transcription cis-regulatory region binding"/>
    <property type="evidence" value="ECO:0007669"/>
    <property type="project" value="EnsemblFungi"/>
</dbReference>
<dbReference type="Pfam" id="PF08235">
    <property type="entry name" value="LNS2"/>
    <property type="match status" value="1"/>
</dbReference>
<feature type="region of interest" description="Disordered" evidence="3">
    <location>
        <begin position="95"/>
        <end position="171"/>
    </location>
</feature>
<feature type="compositionally biased region" description="Polar residues" evidence="3">
    <location>
        <begin position="118"/>
        <end position="133"/>
    </location>
</feature>